<name>A0AAN6L019_9PEZI</name>
<accession>A0AAN6L019</accession>
<evidence type="ECO:0000313" key="3">
    <source>
        <dbReference type="Proteomes" id="UP001175353"/>
    </source>
</evidence>
<proteinExistence type="predicted"/>
<protein>
    <submittedName>
        <fullName evidence="2">Uncharacterized protein</fullName>
    </submittedName>
</protein>
<gene>
    <name evidence="2" type="ORF">LTR91_002163</name>
</gene>
<feature type="compositionally biased region" description="Polar residues" evidence="1">
    <location>
        <begin position="63"/>
        <end position="77"/>
    </location>
</feature>
<dbReference type="EMBL" id="JAUJLE010000009">
    <property type="protein sequence ID" value="KAK1011691.1"/>
    <property type="molecule type" value="Genomic_DNA"/>
</dbReference>
<evidence type="ECO:0000313" key="2">
    <source>
        <dbReference type="EMBL" id="KAK1011691.1"/>
    </source>
</evidence>
<feature type="region of interest" description="Disordered" evidence="1">
    <location>
        <begin position="63"/>
        <end position="85"/>
    </location>
</feature>
<keyword evidence="3" id="KW-1185">Reference proteome</keyword>
<dbReference type="AlphaFoldDB" id="A0AAN6L019"/>
<evidence type="ECO:0000256" key="1">
    <source>
        <dbReference type="SAM" id="MobiDB-lite"/>
    </source>
</evidence>
<comment type="caution">
    <text evidence="2">The sequence shown here is derived from an EMBL/GenBank/DDBJ whole genome shotgun (WGS) entry which is preliminary data.</text>
</comment>
<sequence>MGSRGQSLGKSWLKNFDATANHAPYTHTNTNITSAHTPTTLPPPPPTQHIAPLLVYSISAASSNNTPRRRCSSTMSSPRDDTNAYENPALEQDAAFRSPEQPPHAGISLVDLVEGVERFGELLVDGESASPEELVQTAELNEVMRRIHACVRGEIGVMGTTTVVDSLRTDGVFTDRIKPYVCEDLDASNLTYNLLGYQAGHTIYTLALHKNIAGWLPTSLTQQDFQHILPALPNGRQAVVSNGYNDRPGARAAIWAMVEELCLTYEGLWLYMIHEQDTDRIDITGVKGIAIHEKAKKIIRVAEQLARDYRQYSGDDEVQEIRAWGPLPRLQDYLRDVTKAAVFALVDGVRERKRQAKNSGPSDKGCVTRSVRTRQEQQYAGAYVAFCSDTV</sequence>
<dbReference type="Proteomes" id="UP001175353">
    <property type="component" value="Unassembled WGS sequence"/>
</dbReference>
<reference evidence="2" key="1">
    <citation type="submission" date="2023-06" db="EMBL/GenBank/DDBJ databases">
        <title>Black Yeasts Isolated from many extreme environments.</title>
        <authorList>
            <person name="Coleine C."/>
            <person name="Stajich J.E."/>
            <person name="Selbmann L."/>
        </authorList>
    </citation>
    <scope>NUCLEOTIDE SEQUENCE</scope>
    <source>
        <strain evidence="2">CCFEE 5200</strain>
    </source>
</reference>
<organism evidence="2 3">
    <name type="scientific">Friedmanniomyces endolithicus</name>
    <dbReference type="NCBI Taxonomy" id="329885"/>
    <lineage>
        <taxon>Eukaryota</taxon>
        <taxon>Fungi</taxon>
        <taxon>Dikarya</taxon>
        <taxon>Ascomycota</taxon>
        <taxon>Pezizomycotina</taxon>
        <taxon>Dothideomycetes</taxon>
        <taxon>Dothideomycetidae</taxon>
        <taxon>Mycosphaerellales</taxon>
        <taxon>Teratosphaeriaceae</taxon>
        <taxon>Friedmanniomyces</taxon>
    </lineage>
</organism>